<reference evidence="9" key="1">
    <citation type="submission" date="2018-08" db="EMBL/GenBank/DDBJ databases">
        <authorList>
            <person name="Cornetti L."/>
        </authorList>
    </citation>
    <scope>NUCLEOTIDE SEQUENCE</scope>
    <source>
        <strain evidence="9">DE-FRO-2-1</strain>
    </source>
</reference>
<feature type="transmembrane region" description="Helical" evidence="8">
    <location>
        <begin position="332"/>
        <end position="351"/>
    </location>
</feature>
<dbReference type="PANTHER" id="PTHR10778">
    <property type="entry name" value="SOLUTE CARRIER FAMILY 35 MEMBER B"/>
    <property type="match status" value="1"/>
</dbReference>
<feature type="transmembrane region" description="Helical" evidence="8">
    <location>
        <begin position="7"/>
        <end position="31"/>
    </location>
</feature>
<proteinExistence type="evidence at transcript level"/>
<keyword evidence="6 8" id="KW-0472">Membrane</keyword>
<evidence type="ECO:0000256" key="4">
    <source>
        <dbReference type="ARBA" id="ARBA00022692"/>
    </source>
</evidence>
<evidence type="ECO:0000256" key="8">
    <source>
        <dbReference type="SAM" id="Phobius"/>
    </source>
</evidence>
<dbReference type="GO" id="GO:0046964">
    <property type="term" value="F:3'-phosphoadenosine 5'-phosphosulfate transmembrane transporter activity"/>
    <property type="evidence" value="ECO:0007669"/>
    <property type="project" value="TreeGrafter"/>
</dbReference>
<evidence type="ECO:0000313" key="9">
    <source>
        <dbReference type="EMBL" id="SVE92984.1"/>
    </source>
</evidence>
<accession>A0A4Y7NK69</accession>
<feature type="transmembrane region" description="Helical" evidence="8">
    <location>
        <begin position="269"/>
        <end position="288"/>
    </location>
</feature>
<feature type="transmembrane region" description="Helical" evidence="8">
    <location>
        <begin position="185"/>
        <end position="204"/>
    </location>
</feature>
<dbReference type="PANTHER" id="PTHR10778:SF13">
    <property type="entry name" value="ADENOSINE 3'-PHOSPHO 5'-PHOSPHOSULFATE TRANSPORTER 1"/>
    <property type="match status" value="1"/>
</dbReference>
<dbReference type="EMBL" id="LR023365">
    <property type="protein sequence ID" value="SVE92984.1"/>
    <property type="molecule type" value="mRNA"/>
</dbReference>
<name>A0A4Y7NK69_9CRUS</name>
<keyword evidence="4 8" id="KW-0812">Transmembrane</keyword>
<dbReference type="InterPro" id="IPR013657">
    <property type="entry name" value="SCL35B1-4/HUT1"/>
</dbReference>
<evidence type="ECO:0000256" key="7">
    <source>
        <dbReference type="ARBA" id="ARBA00039668"/>
    </source>
</evidence>
<gene>
    <name evidence="9" type="primary">EOG090X05CU</name>
</gene>
<keyword evidence="5 8" id="KW-1133">Transmembrane helix</keyword>
<dbReference type="Pfam" id="PF08449">
    <property type="entry name" value="UAA"/>
    <property type="match status" value="1"/>
</dbReference>
<feature type="transmembrane region" description="Helical" evidence="8">
    <location>
        <begin position="417"/>
        <end position="443"/>
    </location>
</feature>
<sequence length="462" mass="51098">MQRCPGAVLCTFVLGAGLVTWIISLVIGWTASSLIDENSDGLWILRFTYTILGYATVFIPCFVLVHLAKKHSLHTLGINVFFLNHASVNYQSFELIGGCQWKLLKLILTGNTLDIPLDGDVKFEPLQQKSDKNEASSVLQNAKALFACCAGLQVSYLTWGILQEKIMTRDYTDGDKVEKFTDSQFLVFVNRILAFAFSGIYILFTAQNVHRTPLYKYSFCSVSNTLSSWCQYEALKFVSFPTQVLAKSAKVIPVMLMGKLVSQAKYKRYEYATAVLISFGMAAFLLGSSEGKKGNSVTTLSGAILLCGYLIFDSFTANWQSALFKEHQPSSVQMMCGVNLMSCLFTSASLIQQGGFFYSLTFAARHPAFVIDCLLTAISSAAGQLFIFATISRFGPVVFTIIMTVRQGLSILLSCLLYQHHITVIGVLGIVIVFFAIFLRIYYGQKHKKRKQPGAAGDVSKV</sequence>
<feature type="transmembrane region" description="Helical" evidence="8">
    <location>
        <begin position="43"/>
        <end position="65"/>
    </location>
</feature>
<organism evidence="9">
    <name type="scientific">Moina brachiata</name>
    <dbReference type="NCBI Taxonomy" id="675436"/>
    <lineage>
        <taxon>Eukaryota</taxon>
        <taxon>Metazoa</taxon>
        <taxon>Ecdysozoa</taxon>
        <taxon>Arthropoda</taxon>
        <taxon>Crustacea</taxon>
        <taxon>Branchiopoda</taxon>
        <taxon>Diplostraca</taxon>
        <taxon>Cladocera</taxon>
        <taxon>Anomopoda</taxon>
        <taxon>Moinidae</taxon>
        <taxon>Moina</taxon>
    </lineage>
</organism>
<dbReference type="AlphaFoldDB" id="A0A4Y7NK69"/>
<comment type="similarity">
    <text evidence="2">Belongs to the nucleotide-sugar transporter family. SLC35B subfamily.</text>
</comment>
<evidence type="ECO:0000256" key="6">
    <source>
        <dbReference type="ARBA" id="ARBA00023136"/>
    </source>
</evidence>
<evidence type="ECO:0000256" key="2">
    <source>
        <dbReference type="ARBA" id="ARBA00010694"/>
    </source>
</evidence>
<comment type="subcellular location">
    <subcellularLocation>
        <location evidence="1">Membrane</location>
        <topology evidence="1">Multi-pass membrane protein</topology>
    </subcellularLocation>
</comment>
<feature type="transmembrane region" description="Helical" evidence="8">
    <location>
        <begin position="357"/>
        <end position="378"/>
    </location>
</feature>
<feature type="transmembrane region" description="Helical" evidence="8">
    <location>
        <begin position="144"/>
        <end position="162"/>
    </location>
</feature>
<feature type="transmembrane region" description="Helical" evidence="8">
    <location>
        <begin position="294"/>
        <end position="312"/>
    </location>
</feature>
<dbReference type="GO" id="GO:0000139">
    <property type="term" value="C:Golgi membrane"/>
    <property type="evidence" value="ECO:0007669"/>
    <property type="project" value="TreeGrafter"/>
</dbReference>
<protein>
    <recommendedName>
        <fullName evidence="7">Adenosine 3'-phospho 5'-phosphosulfate transporter 1</fullName>
    </recommendedName>
</protein>
<evidence type="ECO:0000256" key="5">
    <source>
        <dbReference type="ARBA" id="ARBA00022989"/>
    </source>
</evidence>
<evidence type="ECO:0000256" key="1">
    <source>
        <dbReference type="ARBA" id="ARBA00004141"/>
    </source>
</evidence>
<evidence type="ECO:0000256" key="3">
    <source>
        <dbReference type="ARBA" id="ARBA00022448"/>
    </source>
</evidence>
<keyword evidence="3" id="KW-0813">Transport</keyword>
<dbReference type="GO" id="GO:0005789">
    <property type="term" value="C:endoplasmic reticulum membrane"/>
    <property type="evidence" value="ECO:0007669"/>
    <property type="project" value="TreeGrafter"/>
</dbReference>